<reference evidence="2" key="1">
    <citation type="submission" date="2015-10" db="EMBL/GenBank/DDBJ databases">
        <authorList>
            <person name="Regsiter A."/>
            <person name="william w."/>
        </authorList>
    </citation>
    <scope>NUCLEOTIDE SEQUENCE</scope>
    <source>
        <strain evidence="2">Montdore</strain>
    </source>
</reference>
<dbReference type="InterPro" id="IPR003593">
    <property type="entry name" value="AAA+_ATPase"/>
</dbReference>
<dbReference type="PANTHER" id="PTHR36168">
    <property type="entry name" value="CHROMOSOME 1, WHOLE GENOME SHOTGUN SEQUENCE"/>
    <property type="match status" value="1"/>
</dbReference>
<evidence type="ECO:0000259" key="1">
    <source>
        <dbReference type="SMART" id="SM00382"/>
    </source>
</evidence>
<dbReference type="Pfam" id="PF13401">
    <property type="entry name" value="AAA_22"/>
    <property type="match status" value="1"/>
</dbReference>
<dbReference type="Gene3D" id="3.40.50.300">
    <property type="entry name" value="P-loop containing nucleotide triphosphate hydrolases"/>
    <property type="match status" value="1"/>
</dbReference>
<dbReference type="PANTHER" id="PTHR36168:SF1">
    <property type="entry name" value="ORC1-LIKE AAA ATPASE DOMAIN-CONTAINING PROTEIN"/>
    <property type="match status" value="1"/>
</dbReference>
<sequence length="484" mass="53303">MMIPAIPSRIWSFRPTPVHAPVLSPHLMMCTSGWHRPTRSLIQSQLPTSPHVHRSGSGQLYRRTAEWLSSSVSCITARTVFSEALESPSLIANKTKILNLSKTGWSLVGIVICTIANVLYAYRINRTREIGLTSALDRGSVPDILSVEQLVDRKGITPAIRAILQPSCDYSFYDMIVGNHGTGKTTLVRQVGHQLPGVIYVDVTPASQSDKGFAETLANRCNWFPPSRSPFHTLLSWLNIAVMEVPDGREQLVKVWTEFGNQAAKFKKENARSAVLILDNINRLAENNPALLNMLQDLAKDAADQQLFTTVFVTSEGRAPIQMLSRSAASRLGMVLVINDLNEEEAIGYLCNQKGTSTTVAWEIFRLVGGRVGFLKKAAGRYNAAVGLDDLKAEFLMEARSAFRKAGIEDGGEFEDVGIQLAKHILENGSITRKKFYCIAGGRVQGDHLLNADVFSTLPRSGLILFASTPVEIMAKELVLERKN</sequence>
<protein>
    <recommendedName>
        <fullName evidence="1">AAA+ ATPase domain-containing protein</fullName>
    </recommendedName>
</protein>
<evidence type="ECO:0000313" key="3">
    <source>
        <dbReference type="Proteomes" id="UP001412239"/>
    </source>
</evidence>
<dbReference type="SUPFAM" id="SSF52540">
    <property type="entry name" value="P-loop containing nucleoside triphosphate hydrolases"/>
    <property type="match status" value="1"/>
</dbReference>
<accession>A0A292PZ76</accession>
<name>A0A292PZ76_9PEZI</name>
<feature type="domain" description="AAA+ ATPase" evidence="1">
    <location>
        <begin position="175"/>
        <end position="342"/>
    </location>
</feature>
<dbReference type="AlphaFoldDB" id="A0A292PZ76"/>
<dbReference type="Proteomes" id="UP001412239">
    <property type="component" value="Unassembled WGS sequence"/>
</dbReference>
<proteinExistence type="predicted"/>
<dbReference type="SMART" id="SM00382">
    <property type="entry name" value="AAA"/>
    <property type="match status" value="1"/>
</dbReference>
<dbReference type="InterPro" id="IPR027417">
    <property type="entry name" value="P-loop_NTPase"/>
</dbReference>
<organism evidence="2 3">
    <name type="scientific">Tuber aestivum</name>
    <name type="common">summer truffle</name>
    <dbReference type="NCBI Taxonomy" id="59557"/>
    <lineage>
        <taxon>Eukaryota</taxon>
        <taxon>Fungi</taxon>
        <taxon>Dikarya</taxon>
        <taxon>Ascomycota</taxon>
        <taxon>Pezizomycotina</taxon>
        <taxon>Pezizomycetes</taxon>
        <taxon>Pezizales</taxon>
        <taxon>Tuberaceae</taxon>
        <taxon>Tuber</taxon>
    </lineage>
</organism>
<evidence type="ECO:0000313" key="2">
    <source>
        <dbReference type="EMBL" id="CUS12101.1"/>
    </source>
</evidence>
<dbReference type="InterPro" id="IPR049945">
    <property type="entry name" value="AAA_22"/>
</dbReference>
<keyword evidence="3" id="KW-1185">Reference proteome</keyword>
<dbReference type="GO" id="GO:0016887">
    <property type="term" value="F:ATP hydrolysis activity"/>
    <property type="evidence" value="ECO:0007669"/>
    <property type="project" value="InterPro"/>
</dbReference>
<dbReference type="EMBL" id="LN891005">
    <property type="protein sequence ID" value="CUS12101.1"/>
    <property type="molecule type" value="Genomic_DNA"/>
</dbReference>
<gene>
    <name evidence="2" type="ORF">GSTUAT00003802001</name>
</gene>